<comment type="caution">
    <text evidence="2">The sequence shown here is derived from an EMBL/GenBank/DDBJ whole genome shotgun (WGS) entry which is preliminary data.</text>
</comment>
<keyword evidence="3" id="KW-1185">Reference proteome</keyword>
<dbReference type="InterPro" id="IPR052913">
    <property type="entry name" value="Glycopeptide_resist_protein"/>
</dbReference>
<organism evidence="2 3">
    <name type="scientific">Halanaerobacter jeridensis</name>
    <dbReference type="NCBI Taxonomy" id="706427"/>
    <lineage>
        <taxon>Bacteria</taxon>
        <taxon>Bacillati</taxon>
        <taxon>Bacillota</taxon>
        <taxon>Clostridia</taxon>
        <taxon>Halanaerobiales</taxon>
        <taxon>Halobacteroidaceae</taxon>
        <taxon>Halanaerobacter</taxon>
    </lineage>
</organism>
<reference evidence="2" key="1">
    <citation type="submission" date="2021-01" db="EMBL/GenBank/DDBJ databases">
        <title>Genomic Encyclopedia of Type Strains, Phase IV (KMG-IV): sequencing the most valuable type-strain genomes for metagenomic binning, comparative biology and taxonomic classification.</title>
        <authorList>
            <person name="Goeker M."/>
        </authorList>
    </citation>
    <scope>NUCLEOTIDE SEQUENCE</scope>
    <source>
        <strain evidence="2">DSM 23230</strain>
    </source>
</reference>
<keyword evidence="1" id="KW-0472">Membrane</keyword>
<evidence type="ECO:0000313" key="3">
    <source>
        <dbReference type="Proteomes" id="UP000774000"/>
    </source>
</evidence>
<dbReference type="Proteomes" id="UP000774000">
    <property type="component" value="Unassembled WGS sequence"/>
</dbReference>
<evidence type="ECO:0000256" key="1">
    <source>
        <dbReference type="SAM" id="Phobius"/>
    </source>
</evidence>
<accession>A0A939BS21</accession>
<dbReference type="AlphaFoldDB" id="A0A939BS21"/>
<dbReference type="PANTHER" id="PTHR35788">
    <property type="entry name" value="EXPORTED PROTEIN-RELATED"/>
    <property type="match status" value="1"/>
</dbReference>
<dbReference type="Pfam" id="PF04294">
    <property type="entry name" value="VanW"/>
    <property type="match status" value="1"/>
</dbReference>
<keyword evidence="1" id="KW-0812">Transmembrane</keyword>
<dbReference type="InterPro" id="IPR007391">
    <property type="entry name" value="Vancomycin_resist_VanW"/>
</dbReference>
<sequence>MITVRLEVVKFVWRSLIITFIIILLTGLILGIIGELDRIRRIIWGVEPEVKFYNYNLGRNLRKEVVAVISSYAKHNVRYPLPATINEETGAVIPGTAGKIIDITATVDKIFSARSKEEIEAVDYKVIPYLLAEDLLCLTEKISTYQTRITGSENRKDNIKLATQLINNTLVTAGEIFSFNQEVSPRTKIRGFKESPQIVRGKLTLGVGGGICQVSTTLYNAIAKQNLKIVERHLHSKEVGYVPQGQDAAVAWKYLDLKFKNTLDNPIIIKAEVKGDLLNVSLLGNKN</sequence>
<proteinExistence type="predicted"/>
<feature type="transmembrane region" description="Helical" evidence="1">
    <location>
        <begin position="12"/>
        <end position="33"/>
    </location>
</feature>
<keyword evidence="1" id="KW-1133">Transmembrane helix</keyword>
<protein>
    <submittedName>
        <fullName evidence="2">Vancomycin resistance protein VanW</fullName>
    </submittedName>
</protein>
<dbReference type="EMBL" id="JAFBDQ010000020">
    <property type="protein sequence ID" value="MBM7557919.1"/>
    <property type="molecule type" value="Genomic_DNA"/>
</dbReference>
<name>A0A939BS21_9FIRM</name>
<dbReference type="PANTHER" id="PTHR35788:SF1">
    <property type="entry name" value="EXPORTED PROTEIN"/>
    <property type="match status" value="1"/>
</dbReference>
<gene>
    <name evidence="2" type="ORF">JOC47_002787</name>
</gene>
<evidence type="ECO:0000313" key="2">
    <source>
        <dbReference type="EMBL" id="MBM7557919.1"/>
    </source>
</evidence>